<dbReference type="AlphaFoldDB" id="A0A511MJP6"/>
<protein>
    <submittedName>
        <fullName evidence="1">Uncharacterized protein</fullName>
    </submittedName>
</protein>
<dbReference type="EMBL" id="BJXA01000042">
    <property type="protein sequence ID" value="GEM40862.1"/>
    <property type="molecule type" value="Genomic_DNA"/>
</dbReference>
<proteinExistence type="predicted"/>
<name>A0A511MJP6_9NOCA</name>
<evidence type="ECO:0000313" key="1">
    <source>
        <dbReference type="EMBL" id="GEM40862.1"/>
    </source>
</evidence>
<reference evidence="1 2" key="1">
    <citation type="submission" date="2019-07" db="EMBL/GenBank/DDBJ databases">
        <title>Whole genome shotgun sequence of Nocardia ninae NBRC 108245.</title>
        <authorList>
            <person name="Hosoyama A."/>
            <person name="Uohara A."/>
            <person name="Ohji S."/>
            <person name="Ichikawa N."/>
        </authorList>
    </citation>
    <scope>NUCLEOTIDE SEQUENCE [LARGE SCALE GENOMIC DNA]</scope>
    <source>
        <strain evidence="1 2">NBRC 108245</strain>
    </source>
</reference>
<gene>
    <name evidence="1" type="ORF">NN4_53810</name>
</gene>
<organism evidence="1 2">
    <name type="scientific">Nocardia ninae NBRC 108245</name>
    <dbReference type="NCBI Taxonomy" id="1210091"/>
    <lineage>
        <taxon>Bacteria</taxon>
        <taxon>Bacillati</taxon>
        <taxon>Actinomycetota</taxon>
        <taxon>Actinomycetes</taxon>
        <taxon>Mycobacteriales</taxon>
        <taxon>Nocardiaceae</taxon>
        <taxon>Nocardia</taxon>
    </lineage>
</organism>
<sequence length="144" mass="15253">MAGEVTKIYGRLTRSLFAGEINLNSHPVKLALCGSAYVPDQDTHQYFAHVASEATGPGYTAGGQTVADLTWAYDPASNTITIDFDDPSWPNSTITAKWAVIYVDNGTPNKPLMAYGDLGGNISSTNSTFTTKVNAAGLLTFTVA</sequence>
<evidence type="ECO:0000313" key="2">
    <source>
        <dbReference type="Proteomes" id="UP000321424"/>
    </source>
</evidence>
<dbReference type="RefSeq" id="WP_147136895.1">
    <property type="nucleotide sequence ID" value="NZ_BJXA01000042.1"/>
</dbReference>
<dbReference type="OrthoDB" id="4556093at2"/>
<accession>A0A511MJP6</accession>
<keyword evidence="2" id="KW-1185">Reference proteome</keyword>
<comment type="caution">
    <text evidence="1">The sequence shown here is derived from an EMBL/GenBank/DDBJ whole genome shotgun (WGS) entry which is preliminary data.</text>
</comment>
<dbReference type="Proteomes" id="UP000321424">
    <property type="component" value="Unassembled WGS sequence"/>
</dbReference>